<dbReference type="GO" id="GO:0004826">
    <property type="term" value="F:phenylalanine-tRNA ligase activity"/>
    <property type="evidence" value="ECO:0007669"/>
    <property type="project" value="UniProtKB-EC"/>
</dbReference>
<dbReference type="Pfam" id="PF17759">
    <property type="entry name" value="tRNA_synthFbeta"/>
    <property type="match status" value="1"/>
</dbReference>
<evidence type="ECO:0000256" key="4">
    <source>
        <dbReference type="ARBA" id="ARBA00022723"/>
    </source>
</evidence>
<dbReference type="PROSITE" id="PS51447">
    <property type="entry name" value="FDX_ACB"/>
    <property type="match status" value="1"/>
</dbReference>
<dbReference type="CDD" id="cd00769">
    <property type="entry name" value="PheRS_beta_core"/>
    <property type="match status" value="1"/>
</dbReference>
<dbReference type="InterPro" id="IPR009061">
    <property type="entry name" value="DNA-bd_dom_put_sf"/>
</dbReference>
<evidence type="ECO:0000256" key="2">
    <source>
        <dbReference type="ARBA" id="ARBA00012814"/>
    </source>
</evidence>
<dbReference type="Gene3D" id="3.30.70.380">
    <property type="entry name" value="Ferrodoxin-fold anticodon-binding domain"/>
    <property type="match status" value="1"/>
</dbReference>
<keyword evidence="5" id="KW-0547">Nucleotide-binding</keyword>
<dbReference type="SUPFAM" id="SSF46955">
    <property type="entry name" value="Putative DNA-binding domain"/>
    <property type="match status" value="1"/>
</dbReference>
<dbReference type="InterPro" id="IPR036690">
    <property type="entry name" value="Fdx_antiC-bd_sf"/>
</dbReference>
<comment type="cofactor">
    <cofactor evidence="1">
        <name>Mg(2+)</name>
        <dbReference type="ChEBI" id="CHEBI:18420"/>
    </cofactor>
</comment>
<feature type="non-terminal residue" evidence="12">
    <location>
        <position position="383"/>
    </location>
</feature>
<evidence type="ECO:0000256" key="7">
    <source>
        <dbReference type="ARBA" id="ARBA00022842"/>
    </source>
</evidence>
<accession>X0RR25</accession>
<keyword evidence="7" id="KW-0460">Magnesium</keyword>
<dbReference type="GO" id="GO:0000287">
    <property type="term" value="F:magnesium ion binding"/>
    <property type="evidence" value="ECO:0007669"/>
    <property type="project" value="InterPro"/>
</dbReference>
<evidence type="ECO:0000313" key="12">
    <source>
        <dbReference type="EMBL" id="GAF71233.1"/>
    </source>
</evidence>
<evidence type="ECO:0000256" key="8">
    <source>
        <dbReference type="ARBA" id="ARBA00022917"/>
    </source>
</evidence>
<dbReference type="EMBL" id="BARS01007922">
    <property type="protein sequence ID" value="GAF71233.1"/>
    <property type="molecule type" value="Genomic_DNA"/>
</dbReference>
<dbReference type="SMART" id="SM00874">
    <property type="entry name" value="B5"/>
    <property type="match status" value="1"/>
</dbReference>
<feature type="domain" description="FDX-ACB" evidence="10">
    <location>
        <begin position="313"/>
        <end position="383"/>
    </location>
</feature>
<evidence type="ECO:0000256" key="5">
    <source>
        <dbReference type="ARBA" id="ARBA00022741"/>
    </source>
</evidence>
<keyword evidence="9" id="KW-0030">Aminoacyl-tRNA synthetase</keyword>
<keyword evidence="4" id="KW-0479">Metal-binding</keyword>
<dbReference type="PANTHER" id="PTHR10947">
    <property type="entry name" value="PHENYLALANYL-TRNA SYNTHETASE BETA CHAIN AND LEUCINE-RICH REPEAT-CONTAINING PROTEIN 47"/>
    <property type="match status" value="1"/>
</dbReference>
<dbReference type="SUPFAM" id="SSF55681">
    <property type="entry name" value="Class II aaRS and biotin synthetases"/>
    <property type="match status" value="1"/>
</dbReference>
<dbReference type="PROSITE" id="PS51483">
    <property type="entry name" value="B5"/>
    <property type="match status" value="1"/>
</dbReference>
<dbReference type="InterPro" id="IPR005147">
    <property type="entry name" value="tRNA_synthase_B5-dom"/>
</dbReference>
<name>X0RR25_9ZZZZ</name>
<dbReference type="SUPFAM" id="SSF54991">
    <property type="entry name" value="Anticodon-binding domain of PheRS"/>
    <property type="match status" value="1"/>
</dbReference>
<dbReference type="PANTHER" id="PTHR10947:SF0">
    <property type="entry name" value="PHENYLALANINE--TRNA LIGASE BETA SUBUNIT"/>
    <property type="match status" value="1"/>
</dbReference>
<dbReference type="SMART" id="SM00896">
    <property type="entry name" value="FDX-ACB"/>
    <property type="match status" value="1"/>
</dbReference>
<comment type="caution">
    <text evidence="12">The sequence shown here is derived from an EMBL/GenBank/DDBJ whole genome shotgun (WGS) entry which is preliminary data.</text>
</comment>
<dbReference type="Pfam" id="PF03147">
    <property type="entry name" value="FDX-ACB"/>
    <property type="match status" value="1"/>
</dbReference>
<dbReference type="InterPro" id="IPR041616">
    <property type="entry name" value="PheRS_beta_core"/>
</dbReference>
<reference evidence="12" key="1">
    <citation type="journal article" date="2014" name="Front. Microbiol.">
        <title>High frequency of phylogenetically diverse reductive dehalogenase-homologous genes in deep subseafloor sedimentary metagenomes.</title>
        <authorList>
            <person name="Kawai M."/>
            <person name="Futagami T."/>
            <person name="Toyoda A."/>
            <person name="Takaki Y."/>
            <person name="Nishi S."/>
            <person name="Hori S."/>
            <person name="Arai W."/>
            <person name="Tsubouchi T."/>
            <person name="Morono Y."/>
            <person name="Uchiyama I."/>
            <person name="Ito T."/>
            <person name="Fujiyama A."/>
            <person name="Inagaki F."/>
            <person name="Takami H."/>
        </authorList>
    </citation>
    <scope>NUCLEOTIDE SEQUENCE</scope>
    <source>
        <strain evidence="12">Expedition CK06-06</strain>
    </source>
</reference>
<keyword evidence="6" id="KW-0067">ATP-binding</keyword>
<dbReference type="GO" id="GO:0009328">
    <property type="term" value="C:phenylalanine-tRNA ligase complex"/>
    <property type="evidence" value="ECO:0007669"/>
    <property type="project" value="TreeGrafter"/>
</dbReference>
<evidence type="ECO:0000259" key="11">
    <source>
        <dbReference type="PROSITE" id="PS51483"/>
    </source>
</evidence>
<dbReference type="InterPro" id="IPR045864">
    <property type="entry name" value="aa-tRNA-synth_II/BPL/LPL"/>
</dbReference>
<gene>
    <name evidence="12" type="ORF">S01H1_15172</name>
</gene>
<dbReference type="Gene3D" id="3.30.56.10">
    <property type="match status" value="1"/>
</dbReference>
<feature type="non-terminal residue" evidence="12">
    <location>
        <position position="1"/>
    </location>
</feature>
<evidence type="ECO:0000256" key="6">
    <source>
        <dbReference type="ARBA" id="ARBA00022840"/>
    </source>
</evidence>
<dbReference type="InterPro" id="IPR045060">
    <property type="entry name" value="Phe-tRNA-ligase_IIc_bsu"/>
</dbReference>
<protein>
    <recommendedName>
        <fullName evidence="2">phenylalanine--tRNA ligase</fullName>
        <ecNumber evidence="2">6.1.1.20</ecNumber>
    </recommendedName>
</protein>
<evidence type="ECO:0000259" key="10">
    <source>
        <dbReference type="PROSITE" id="PS51447"/>
    </source>
</evidence>
<dbReference type="Gene3D" id="3.30.930.10">
    <property type="entry name" value="Bira Bifunctional Protein, Domain 2"/>
    <property type="match status" value="1"/>
</dbReference>
<organism evidence="12">
    <name type="scientific">marine sediment metagenome</name>
    <dbReference type="NCBI Taxonomy" id="412755"/>
    <lineage>
        <taxon>unclassified sequences</taxon>
        <taxon>metagenomes</taxon>
        <taxon>ecological metagenomes</taxon>
    </lineage>
</organism>
<sequence length="383" mass="42844">PGKSEPKPILLTAREAERLSGLKVSINGILKVLKPLGFECQETNSGSQISVSVPYWRSDVKCSADLVEEIVRIIGYEKIPITRLGSPLPQQKSKLSPSAQQSNLKEKLRNILTGLGFQEILTYSLVSLEKLQRLSPKLELKIPPLKVANPMTREQEYLRTNLLSGLLSTLSHNQKFEQAGLRLFEIGKVFLPRGKDLPEEKEMLCAVLSGPMAELSWQVDKEPLDFFDAKGAVENLLNQLGLKASFDIGDDEILFSGRGANIIVEDDKVGIVGDVHPRVAQTFELSNNICLMEIDLEKVLTKITVTKEYQPIPRFPSVTRDIALVVDEQASYRRAEEIIQSFPLVTKVTLFDLYRGEQIAEGKKSFAIRIIYQSPSHTLTDEE</sequence>
<dbReference type="AlphaFoldDB" id="X0RR25"/>
<dbReference type="GO" id="GO:0006432">
    <property type="term" value="P:phenylalanyl-tRNA aminoacylation"/>
    <property type="evidence" value="ECO:0007669"/>
    <property type="project" value="InterPro"/>
</dbReference>
<evidence type="ECO:0000256" key="9">
    <source>
        <dbReference type="ARBA" id="ARBA00023146"/>
    </source>
</evidence>
<dbReference type="GO" id="GO:0003723">
    <property type="term" value="F:RNA binding"/>
    <property type="evidence" value="ECO:0007669"/>
    <property type="project" value="InterPro"/>
</dbReference>
<proteinExistence type="predicted"/>
<dbReference type="Pfam" id="PF03484">
    <property type="entry name" value="B5"/>
    <property type="match status" value="1"/>
</dbReference>
<feature type="domain" description="B5" evidence="11">
    <location>
        <begin position="4"/>
        <end position="81"/>
    </location>
</feature>
<dbReference type="EC" id="6.1.1.20" evidence="2"/>
<keyword evidence="3" id="KW-0436">Ligase</keyword>
<evidence type="ECO:0000256" key="3">
    <source>
        <dbReference type="ARBA" id="ARBA00022598"/>
    </source>
</evidence>
<keyword evidence="8" id="KW-0648">Protein biosynthesis</keyword>
<dbReference type="GO" id="GO:0005524">
    <property type="term" value="F:ATP binding"/>
    <property type="evidence" value="ECO:0007669"/>
    <property type="project" value="UniProtKB-KW"/>
</dbReference>
<dbReference type="InterPro" id="IPR005121">
    <property type="entry name" value="Fdx_antiC-bd"/>
</dbReference>
<evidence type="ECO:0000256" key="1">
    <source>
        <dbReference type="ARBA" id="ARBA00001946"/>
    </source>
</evidence>